<reference evidence="2 3" key="1">
    <citation type="journal article" date="2014" name="Genome Announc.">
        <title>Draft Genome Sequences of Marine Flavobacterium Algibacter lectus Strains SS8 and NR4.</title>
        <authorList>
            <person name="Takatani N."/>
            <person name="Nakanishi M."/>
            <person name="Meirelles P."/>
            <person name="Mino S."/>
            <person name="Suda W."/>
            <person name="Oshima K."/>
            <person name="Hattori M."/>
            <person name="Ohkuma M."/>
            <person name="Hosokawa M."/>
            <person name="Miyashita K."/>
            <person name="Thompson F.L."/>
            <person name="Niwa A."/>
            <person name="Sawabe T."/>
            <person name="Sawabe T."/>
        </authorList>
    </citation>
    <scope>NUCLEOTIDE SEQUENCE [LARGE SCALE GENOMIC DNA]</scope>
    <source>
        <strain evidence="2 3">JCM 19300</strain>
    </source>
</reference>
<proteinExistence type="predicted"/>
<name>A0A090WBZ1_9FLAO</name>
<protein>
    <submittedName>
        <fullName evidence="2">Internalin putative</fullName>
    </submittedName>
</protein>
<dbReference type="InterPro" id="IPR025667">
    <property type="entry name" value="SprB_repeat"/>
</dbReference>
<dbReference type="Pfam" id="PF17963">
    <property type="entry name" value="Big_9"/>
    <property type="match status" value="1"/>
</dbReference>
<evidence type="ECO:0000256" key="1">
    <source>
        <dbReference type="SAM" id="SignalP"/>
    </source>
</evidence>
<accession>A0A090WBZ1</accession>
<sequence length="702" mass="74364">MKVNYLPRLTSPNKALTFIALLLLVSVSSFAQIGVQSPSIRENVTFQWSDEQDIDNNGDISATENNLPATIESITVNGAVYNTFAVPSGYQLTRLGPGGHAINEIFGNGISVIKSSATATDDINDITLWDSAALETFESKNLNRYYTSNGNGDNICGNFNKANGINGSNETDAQMQTLFYDPALPSNDGGILAVTERGGNNCFYIRLFGTLPGSTVEESLGDTFVRSSAEYRNYGFSAPRNNATDYWSSGREQDNNQDIAIALFNLNTIAPTGSKISRIRFISASNDDGDGKLFVLQRYAQPQTDFGCIDQGTFNGQIDNSSSVPANSTYDLVSGPSPAGLGFNLNPDGSYTYTSSPNYEGSVSFTYRVRLPAPNDGITDTNTVTLTFNTLPDDPELDIVCNETSGKYNINITSPLGSQYEYSSSLVNGGAYQSSPNFSDLGPGTYNFRIKNINSDCESNIISTTITSEDLGAVISKNTSVDCFGESTGSIDLNVSGGYPPYTYSWSNGATTQDLTNVPAGNYNVDITDASGCTFTFARAILLDQPDAITASTAQDSPVTCFGESNGSATVTAANGNGGYTYLWDNGETTATATALNAGTHTVTITDSKGCKLENISVTITQPDAITATAAQDSPVTCFGESNGSATVTAANGNGGYTYLWDNGETTATATALNAGTHTVTITDSKGCNLKISVLQLLNQLQ</sequence>
<dbReference type="RefSeq" id="WP_042506946.1">
    <property type="nucleotide sequence ID" value="NZ_BBNQ01000031.1"/>
</dbReference>
<dbReference type="Proteomes" id="UP000029644">
    <property type="component" value="Unassembled WGS sequence"/>
</dbReference>
<evidence type="ECO:0000313" key="2">
    <source>
        <dbReference type="EMBL" id="GAL65052.1"/>
    </source>
</evidence>
<keyword evidence="1" id="KW-0732">Signal</keyword>
<comment type="caution">
    <text evidence="2">The sequence shown here is derived from an EMBL/GenBank/DDBJ whole genome shotgun (WGS) entry which is preliminary data.</text>
</comment>
<dbReference type="OrthoDB" id="1236981at2"/>
<evidence type="ECO:0000313" key="3">
    <source>
        <dbReference type="Proteomes" id="UP000029644"/>
    </source>
</evidence>
<dbReference type="EMBL" id="BBNQ01000031">
    <property type="protein sequence ID" value="GAL65052.1"/>
    <property type="molecule type" value="Genomic_DNA"/>
</dbReference>
<dbReference type="AlphaFoldDB" id="A0A090WBZ1"/>
<dbReference type="Gene3D" id="2.60.40.740">
    <property type="match status" value="3"/>
</dbReference>
<feature type="chain" id="PRO_5001865983" evidence="1">
    <location>
        <begin position="32"/>
        <end position="702"/>
    </location>
</feature>
<feature type="signal peptide" evidence="1">
    <location>
        <begin position="1"/>
        <end position="31"/>
    </location>
</feature>
<organism evidence="2 3">
    <name type="scientific">Algibacter lectus</name>
    <dbReference type="NCBI Taxonomy" id="221126"/>
    <lineage>
        <taxon>Bacteria</taxon>
        <taxon>Pseudomonadati</taxon>
        <taxon>Bacteroidota</taxon>
        <taxon>Flavobacteriia</taxon>
        <taxon>Flavobacteriales</taxon>
        <taxon>Flavobacteriaceae</taxon>
        <taxon>Algibacter</taxon>
    </lineage>
</organism>
<dbReference type="Pfam" id="PF13573">
    <property type="entry name" value="SprB"/>
    <property type="match status" value="3"/>
</dbReference>
<gene>
    <name evidence="2" type="ORF">JCM19300_2385</name>
</gene>